<dbReference type="Proteomes" id="UP000315522">
    <property type="component" value="Unassembled WGS sequence"/>
</dbReference>
<proteinExistence type="predicted"/>
<accession>A0A559M504</accession>
<organism evidence="1 2">
    <name type="scientific">Lachnellula willkommii</name>
    <dbReference type="NCBI Taxonomy" id="215461"/>
    <lineage>
        <taxon>Eukaryota</taxon>
        <taxon>Fungi</taxon>
        <taxon>Dikarya</taxon>
        <taxon>Ascomycota</taxon>
        <taxon>Pezizomycotina</taxon>
        <taxon>Leotiomycetes</taxon>
        <taxon>Helotiales</taxon>
        <taxon>Lachnaceae</taxon>
        <taxon>Lachnellula</taxon>
    </lineage>
</organism>
<dbReference type="SUPFAM" id="SSF51197">
    <property type="entry name" value="Clavaminate synthase-like"/>
    <property type="match status" value="1"/>
</dbReference>
<reference evidence="1 2" key="1">
    <citation type="submission" date="2018-05" db="EMBL/GenBank/DDBJ databases">
        <title>Genome sequencing and assembly of the regulated plant pathogen Lachnellula willkommii and related sister species for the development of diagnostic species identification markers.</title>
        <authorList>
            <person name="Giroux E."/>
            <person name="Bilodeau G."/>
        </authorList>
    </citation>
    <scope>NUCLEOTIDE SEQUENCE [LARGE SCALE GENOMIC DNA]</scope>
    <source>
        <strain evidence="1 2">CBS 172.35</strain>
    </source>
</reference>
<dbReference type="AlphaFoldDB" id="A0A559M504"/>
<gene>
    <name evidence="1" type="primary">swnH1_0</name>
    <name evidence="1" type="ORF">LAWI1_G006362</name>
</gene>
<comment type="caution">
    <text evidence="1">The sequence shown here is derived from an EMBL/GenBank/DDBJ whole genome shotgun (WGS) entry which is preliminary data.</text>
</comment>
<sequence>MVAISKPTLRCVPVNAPREEFIEAIKCDGGCICTNYVTIEDVTAANAEVKPFLDSENLTQAKLFPLETRRCNWFPWTSPTCREKVFMHPLYQELGEYFLSSIDLTWHDERCTYYTSHPLRSAALGIDVRPNAVGQRLHRDDKMYHTRHTDATRTGWAEMMGLVSMFPVSEPQLKTALRV</sequence>
<name>A0A559M504_9HELO</name>
<keyword evidence="1" id="KW-0560">Oxidoreductase</keyword>
<dbReference type="EMBL" id="QGML01002006">
    <property type="protein sequence ID" value="TVY88006.1"/>
    <property type="molecule type" value="Genomic_DNA"/>
</dbReference>
<evidence type="ECO:0000313" key="1">
    <source>
        <dbReference type="EMBL" id="TVY88006.1"/>
    </source>
</evidence>
<protein>
    <submittedName>
        <fullName evidence="1">Dioxygenase</fullName>
    </submittedName>
</protein>
<dbReference type="GO" id="GO:0051213">
    <property type="term" value="F:dioxygenase activity"/>
    <property type="evidence" value="ECO:0007669"/>
    <property type="project" value="UniProtKB-KW"/>
</dbReference>
<dbReference type="Gene3D" id="2.60.120.620">
    <property type="entry name" value="q2cbj1_9rhob like domain"/>
    <property type="match status" value="1"/>
</dbReference>
<evidence type="ECO:0000313" key="2">
    <source>
        <dbReference type="Proteomes" id="UP000315522"/>
    </source>
</evidence>
<keyword evidence="2" id="KW-1185">Reference proteome</keyword>
<keyword evidence="1" id="KW-0223">Dioxygenase</keyword>